<dbReference type="GO" id="GO:0003677">
    <property type="term" value="F:DNA binding"/>
    <property type="evidence" value="ECO:0007669"/>
    <property type="project" value="UniProtKB-KW"/>
</dbReference>
<evidence type="ECO:0000313" key="3">
    <source>
        <dbReference type="EMBL" id="MPM52751.1"/>
    </source>
</evidence>
<evidence type="ECO:0000256" key="1">
    <source>
        <dbReference type="ARBA" id="ARBA00023125"/>
    </source>
</evidence>
<dbReference type="AlphaFoldDB" id="A0A645AKD1"/>
<accession>A0A645AKD1</accession>
<dbReference type="InterPro" id="IPR010998">
    <property type="entry name" value="Integrase_recombinase_N"/>
</dbReference>
<reference evidence="3" key="1">
    <citation type="submission" date="2019-08" db="EMBL/GenBank/DDBJ databases">
        <authorList>
            <person name="Kucharzyk K."/>
            <person name="Murdoch R.W."/>
            <person name="Higgins S."/>
            <person name="Loffler F."/>
        </authorList>
    </citation>
    <scope>NUCLEOTIDE SEQUENCE</scope>
</reference>
<dbReference type="GO" id="GO:0015074">
    <property type="term" value="P:DNA integration"/>
    <property type="evidence" value="ECO:0007669"/>
    <property type="project" value="InterPro"/>
</dbReference>
<sequence>MNYPERLYRIDAEGNLIEPDAEILGLWKWVERFQNEYARQNHSPLTIIEYGYDLAGLVMYLRNKNISDFQNVDSLTLRDYLDYLRLNHDLSAKTMNRHLSTFRSFFRFL</sequence>
<dbReference type="PROSITE" id="PS51900">
    <property type="entry name" value="CB"/>
    <property type="match status" value="1"/>
</dbReference>
<name>A0A645AKD1_9ZZZZ</name>
<protein>
    <submittedName>
        <fullName evidence="3">Tyrosine recombinase XerC</fullName>
    </submittedName>
</protein>
<dbReference type="Pfam" id="PF02899">
    <property type="entry name" value="Phage_int_SAM_1"/>
    <property type="match status" value="1"/>
</dbReference>
<keyword evidence="1" id="KW-0238">DNA-binding</keyword>
<dbReference type="Gene3D" id="1.10.150.130">
    <property type="match status" value="1"/>
</dbReference>
<organism evidence="3">
    <name type="scientific">bioreactor metagenome</name>
    <dbReference type="NCBI Taxonomy" id="1076179"/>
    <lineage>
        <taxon>unclassified sequences</taxon>
        <taxon>metagenomes</taxon>
        <taxon>ecological metagenomes</taxon>
    </lineage>
</organism>
<dbReference type="EMBL" id="VSSQ01014012">
    <property type="protein sequence ID" value="MPM52751.1"/>
    <property type="molecule type" value="Genomic_DNA"/>
</dbReference>
<dbReference type="SUPFAM" id="SSF47823">
    <property type="entry name" value="lambda integrase-like, N-terminal domain"/>
    <property type="match status" value="1"/>
</dbReference>
<gene>
    <name evidence="3" type="primary">xerC_163</name>
    <name evidence="3" type="ORF">SDC9_99513</name>
</gene>
<comment type="caution">
    <text evidence="3">The sequence shown here is derived from an EMBL/GenBank/DDBJ whole genome shotgun (WGS) entry which is preliminary data.</text>
</comment>
<feature type="domain" description="Core-binding (CB)" evidence="2">
    <location>
        <begin position="24"/>
        <end position="109"/>
    </location>
</feature>
<proteinExistence type="predicted"/>
<dbReference type="InterPro" id="IPR044068">
    <property type="entry name" value="CB"/>
</dbReference>
<dbReference type="InterPro" id="IPR004107">
    <property type="entry name" value="Integrase_SAM-like_N"/>
</dbReference>
<evidence type="ECO:0000259" key="2">
    <source>
        <dbReference type="PROSITE" id="PS51900"/>
    </source>
</evidence>